<feature type="binding site" evidence="8 10">
    <location>
        <position position="87"/>
    </location>
    <ligand>
        <name>substrate</name>
    </ligand>
</feature>
<comment type="caution">
    <text evidence="12">The sequence shown here is derived from an EMBL/GenBank/DDBJ whole genome shotgun (WGS) entry which is preliminary data.</text>
</comment>
<dbReference type="GO" id="GO:0008652">
    <property type="term" value="P:amino acid biosynthetic process"/>
    <property type="evidence" value="ECO:0007669"/>
    <property type="project" value="UniProtKB-KW"/>
</dbReference>
<dbReference type="GO" id="GO:0009423">
    <property type="term" value="P:chorismate biosynthetic process"/>
    <property type="evidence" value="ECO:0007669"/>
    <property type="project" value="UniProtKB-UniRule"/>
</dbReference>
<evidence type="ECO:0000256" key="8">
    <source>
        <dbReference type="HAMAP-Rule" id="MF_00169"/>
    </source>
</evidence>
<accession>A0A6I1MSY7</accession>
<evidence type="ECO:0000256" key="4">
    <source>
        <dbReference type="ARBA" id="ARBA00011193"/>
    </source>
</evidence>
<keyword evidence="6 8" id="KW-0057">Aromatic amino acid biosynthesis</keyword>
<dbReference type="EMBL" id="WHJC01000134">
    <property type="protein sequence ID" value="MPQ44001.1"/>
    <property type="molecule type" value="Genomic_DNA"/>
</dbReference>
<evidence type="ECO:0000313" key="12">
    <source>
        <dbReference type="EMBL" id="MPQ44001.1"/>
    </source>
</evidence>
<keyword evidence="8" id="KW-0028">Amino-acid biosynthesis</keyword>
<dbReference type="NCBIfam" id="NF003807">
    <property type="entry name" value="PRK05395.1-4"/>
    <property type="match status" value="1"/>
</dbReference>
<dbReference type="HAMAP" id="MF_00169">
    <property type="entry name" value="AroQ"/>
    <property type="match status" value="1"/>
</dbReference>
<comment type="function">
    <text evidence="8">Catalyzes a trans-dehydration via an enolate intermediate.</text>
</comment>
<dbReference type="Pfam" id="PF01220">
    <property type="entry name" value="DHquinase_II"/>
    <property type="match status" value="1"/>
</dbReference>
<comment type="similarity">
    <text evidence="3 8">Belongs to the type-II 3-dehydroquinase family.</text>
</comment>
<dbReference type="Gene3D" id="3.40.50.9100">
    <property type="entry name" value="Dehydroquinase, class II"/>
    <property type="match status" value="1"/>
</dbReference>
<dbReference type="PROSITE" id="PS01029">
    <property type="entry name" value="DEHYDROQUINASE_II"/>
    <property type="match status" value="1"/>
</dbReference>
<feature type="active site" description="Proton acceptor" evidence="8 9">
    <location>
        <position position="22"/>
    </location>
</feature>
<comment type="catalytic activity">
    <reaction evidence="1 8">
        <text>3-dehydroquinate = 3-dehydroshikimate + H2O</text>
        <dbReference type="Rhea" id="RHEA:21096"/>
        <dbReference type="ChEBI" id="CHEBI:15377"/>
        <dbReference type="ChEBI" id="CHEBI:16630"/>
        <dbReference type="ChEBI" id="CHEBI:32364"/>
        <dbReference type="EC" id="4.2.1.10"/>
    </reaction>
</comment>
<feature type="binding site" evidence="8 10">
    <location>
        <begin position="101"/>
        <end position="102"/>
    </location>
    <ligand>
        <name>substrate</name>
    </ligand>
</feature>
<evidence type="ECO:0000256" key="3">
    <source>
        <dbReference type="ARBA" id="ARBA00011037"/>
    </source>
</evidence>
<feature type="binding site" evidence="8 10">
    <location>
        <position position="111"/>
    </location>
    <ligand>
        <name>substrate</name>
    </ligand>
</feature>
<evidence type="ECO:0000256" key="1">
    <source>
        <dbReference type="ARBA" id="ARBA00001864"/>
    </source>
</evidence>
<dbReference type="GO" id="GO:0009073">
    <property type="term" value="P:aromatic amino acid family biosynthetic process"/>
    <property type="evidence" value="ECO:0007669"/>
    <property type="project" value="UniProtKB-KW"/>
</dbReference>
<dbReference type="GO" id="GO:0003855">
    <property type="term" value="F:3-dehydroquinate dehydratase activity"/>
    <property type="evidence" value="ECO:0007669"/>
    <property type="project" value="UniProtKB-UniRule"/>
</dbReference>
<dbReference type="CDD" id="cd00466">
    <property type="entry name" value="DHQase_II"/>
    <property type="match status" value="1"/>
</dbReference>
<dbReference type="PIRSF" id="PIRSF001399">
    <property type="entry name" value="DHquinase_II"/>
    <property type="match status" value="1"/>
</dbReference>
<dbReference type="InterPro" id="IPR001874">
    <property type="entry name" value="DHquinase_II"/>
</dbReference>
<dbReference type="NCBIfam" id="NF003805">
    <property type="entry name" value="PRK05395.1-2"/>
    <property type="match status" value="1"/>
</dbReference>
<sequence length="148" mass="16603">MKIMVINGPNLNMLGIREKNIYGVMDYSDVVKYIKNEGEKLSYDITCVQSNIEGEIINFIHSAYFDEYTAIIINPGAYTHYSLAIYDALKAVNLPCVEVHLSNIHKREEFRHKSVTAAACIGQISGFGVYGYILAIKALENYIQESVG</sequence>
<feature type="active site" description="Proton donor" evidence="8 9">
    <location>
        <position position="100"/>
    </location>
</feature>
<feature type="binding site" evidence="8 10">
    <location>
        <position position="80"/>
    </location>
    <ligand>
        <name>substrate</name>
    </ligand>
</feature>
<dbReference type="NCBIfam" id="TIGR01088">
    <property type="entry name" value="aroQ"/>
    <property type="match status" value="1"/>
</dbReference>
<evidence type="ECO:0000256" key="9">
    <source>
        <dbReference type="PIRSR" id="PIRSR001399-1"/>
    </source>
</evidence>
<dbReference type="NCBIfam" id="NF003806">
    <property type="entry name" value="PRK05395.1-3"/>
    <property type="match status" value="1"/>
</dbReference>
<reference evidence="12 13" key="1">
    <citation type="submission" date="2019-10" db="EMBL/GenBank/DDBJ databases">
        <title>The Genome Sequence of Clostridium tarantellae Isolated from Fish Brain.</title>
        <authorList>
            <person name="Bano L."/>
            <person name="Kiel M."/>
            <person name="Sales G."/>
            <person name="Doxey A.C."/>
            <person name="Mansfield M.J."/>
            <person name="Schiavone M."/>
            <person name="Rossetto O."/>
            <person name="Pirazzini M."/>
            <person name="Dobrindt U."/>
            <person name="Montecucco C."/>
        </authorList>
    </citation>
    <scope>NUCLEOTIDE SEQUENCE [LARGE SCALE GENOMIC DNA]</scope>
    <source>
        <strain evidence="12 13">DSM 3997</strain>
    </source>
</reference>
<dbReference type="RefSeq" id="WP_152890088.1">
    <property type="nucleotide sequence ID" value="NZ_WHJC01000134.1"/>
</dbReference>
<comment type="subunit">
    <text evidence="4 8">Homododecamer.</text>
</comment>
<dbReference type="GO" id="GO:0019631">
    <property type="term" value="P:quinate catabolic process"/>
    <property type="evidence" value="ECO:0007669"/>
    <property type="project" value="TreeGrafter"/>
</dbReference>
<dbReference type="AlphaFoldDB" id="A0A6I1MSY7"/>
<dbReference type="InterPro" id="IPR036441">
    <property type="entry name" value="DHquinase_II_sf"/>
</dbReference>
<dbReference type="PANTHER" id="PTHR21272:SF3">
    <property type="entry name" value="CATABOLIC 3-DEHYDROQUINASE"/>
    <property type="match status" value="1"/>
</dbReference>
<proteinExistence type="inferred from homology"/>
<gene>
    <name evidence="8 12" type="primary">aroQ</name>
    <name evidence="12" type="ORF">GBZ86_09535</name>
</gene>
<dbReference type="PANTHER" id="PTHR21272">
    <property type="entry name" value="CATABOLIC 3-DEHYDROQUINASE"/>
    <property type="match status" value="1"/>
</dbReference>
<protein>
    <recommendedName>
        <fullName evidence="5 8">3-dehydroquinate dehydratase</fullName>
        <shortName evidence="8">3-dehydroquinase</shortName>
        <ecNumber evidence="5 8">4.2.1.10</ecNumber>
    </recommendedName>
    <alternativeName>
        <fullName evidence="8">Type II DHQase</fullName>
    </alternativeName>
</protein>
<feature type="binding site" evidence="8 10">
    <location>
        <position position="74"/>
    </location>
    <ligand>
        <name>substrate</name>
    </ligand>
</feature>
<dbReference type="EC" id="4.2.1.10" evidence="5 8"/>
<evidence type="ECO:0000256" key="7">
    <source>
        <dbReference type="ARBA" id="ARBA00023239"/>
    </source>
</evidence>
<dbReference type="SUPFAM" id="SSF52304">
    <property type="entry name" value="Type II 3-dehydroquinate dehydratase"/>
    <property type="match status" value="1"/>
</dbReference>
<keyword evidence="7 8" id="KW-0456">Lyase</keyword>
<evidence type="ECO:0000256" key="6">
    <source>
        <dbReference type="ARBA" id="ARBA00023141"/>
    </source>
</evidence>
<comment type="pathway">
    <text evidence="2 8">Metabolic intermediate biosynthesis; chorismate biosynthesis; chorismate from D-erythrose 4-phosphate and phosphoenolpyruvate: step 3/7.</text>
</comment>
<dbReference type="OrthoDB" id="9790793at2"/>
<evidence type="ECO:0000256" key="5">
    <source>
        <dbReference type="ARBA" id="ARBA00012060"/>
    </source>
</evidence>
<evidence type="ECO:0000256" key="11">
    <source>
        <dbReference type="PIRSR" id="PIRSR001399-3"/>
    </source>
</evidence>
<dbReference type="UniPathway" id="UPA00053">
    <property type="reaction ID" value="UER00086"/>
</dbReference>
<organism evidence="12 13">
    <name type="scientific">Clostridium tarantellae</name>
    <dbReference type="NCBI Taxonomy" id="39493"/>
    <lineage>
        <taxon>Bacteria</taxon>
        <taxon>Bacillati</taxon>
        <taxon>Bacillota</taxon>
        <taxon>Clostridia</taxon>
        <taxon>Eubacteriales</taxon>
        <taxon>Clostridiaceae</taxon>
        <taxon>Clostridium</taxon>
    </lineage>
</organism>
<evidence type="ECO:0000313" key="13">
    <source>
        <dbReference type="Proteomes" id="UP000430345"/>
    </source>
</evidence>
<dbReference type="InterPro" id="IPR018509">
    <property type="entry name" value="DHquinase_II_CS"/>
</dbReference>
<name>A0A6I1MSY7_9CLOT</name>
<dbReference type="Proteomes" id="UP000430345">
    <property type="component" value="Unassembled WGS sequence"/>
</dbReference>
<evidence type="ECO:0000256" key="2">
    <source>
        <dbReference type="ARBA" id="ARBA00004902"/>
    </source>
</evidence>
<feature type="site" description="Transition state stabilizer" evidence="8 11">
    <location>
        <position position="17"/>
    </location>
</feature>
<keyword evidence="13" id="KW-1185">Reference proteome</keyword>
<evidence type="ECO:0000256" key="10">
    <source>
        <dbReference type="PIRSR" id="PIRSR001399-2"/>
    </source>
</evidence>